<gene>
    <name evidence="3" type="ORF">MJA45_03070</name>
</gene>
<accession>A0AA96RG85</accession>
<dbReference type="Pfam" id="PF00239">
    <property type="entry name" value="Resolvase"/>
    <property type="match status" value="1"/>
</dbReference>
<dbReference type="InterPro" id="IPR006119">
    <property type="entry name" value="Resolv_N"/>
</dbReference>
<keyword evidence="1" id="KW-0175">Coiled coil</keyword>
<dbReference type="GO" id="GO:0003677">
    <property type="term" value="F:DNA binding"/>
    <property type="evidence" value="ECO:0007669"/>
    <property type="project" value="InterPro"/>
</dbReference>
<dbReference type="InterPro" id="IPR036162">
    <property type="entry name" value="Resolvase-like_N_sf"/>
</dbReference>
<dbReference type="Gene3D" id="3.40.50.1390">
    <property type="entry name" value="Resolvase, N-terminal catalytic domain"/>
    <property type="match status" value="1"/>
</dbReference>
<dbReference type="PANTHER" id="PTHR30461">
    <property type="entry name" value="DNA-INVERTASE FROM LAMBDOID PROPHAGE"/>
    <property type="match status" value="1"/>
</dbReference>
<feature type="domain" description="Recombinase" evidence="2">
    <location>
        <begin position="177"/>
        <end position="304"/>
    </location>
</feature>
<evidence type="ECO:0000256" key="1">
    <source>
        <dbReference type="SAM" id="Coils"/>
    </source>
</evidence>
<evidence type="ECO:0000259" key="2">
    <source>
        <dbReference type="PROSITE" id="PS51737"/>
    </source>
</evidence>
<dbReference type="SUPFAM" id="SSF53041">
    <property type="entry name" value="Resolvase-like"/>
    <property type="match status" value="1"/>
</dbReference>
<dbReference type="EMBL" id="CP130318">
    <property type="protein sequence ID" value="WNQ12058.1"/>
    <property type="molecule type" value="Genomic_DNA"/>
</dbReference>
<sequence length="528" mass="60993">MSKIKVAVYSRVSTGSTEQKNSFDNQQHYFKTKYASDETYELVEMYSDRGETATDVIRRDGFLRMIADAGVDYTTIHGDIVFFETERSPLFEEIHITNSARFTRDLGIIKLIRVLWNKGVYIVAVDGVFNTRDDPNDFRNILDITLNQNDSVIKSKNVKKGHKRSAERGNLFGVSGLYGYDYTPLTKTLSINDKEASNVRLIFELYLEGIGEQRIANYLEEKNILTRKGQPFKRVTIRKMLTNEKYYGTLIRNRIDQGGVFNKYKTHKIRPESEWIITPDRIPAIITKEEFDKAQELRAGKIHHVSQRGRNYGKTEFSSRIVCSICGSYYVMCVDKNQYYACSRKRTKGVKACNSISLRKSYLENYIQELMSNELNNILVGIQSQEVIQLANEIIAIQDQIDSDKDSYVASLKEELTEWEGRKANFGKLIILGTFDDDFIKEHDAEITGNINKLKERIAENSKTNEQLRNEIRENQKKIKEINNVSIKGKYTREEVVGAISSLTVSRNRKNLQRPQIRCSWDFTKLPQ</sequence>
<evidence type="ECO:0000313" key="4">
    <source>
        <dbReference type="Proteomes" id="UP001305702"/>
    </source>
</evidence>
<feature type="coiled-coil region" evidence="1">
    <location>
        <begin position="451"/>
        <end position="485"/>
    </location>
</feature>
<dbReference type="InterPro" id="IPR038109">
    <property type="entry name" value="DNA_bind_recomb_sf"/>
</dbReference>
<dbReference type="CDD" id="cd00338">
    <property type="entry name" value="Ser_Recombinase"/>
    <property type="match status" value="1"/>
</dbReference>
<dbReference type="RefSeq" id="WP_315605835.1">
    <property type="nucleotide sequence ID" value="NZ_CP130318.1"/>
</dbReference>
<dbReference type="GO" id="GO:0000150">
    <property type="term" value="F:DNA strand exchange activity"/>
    <property type="evidence" value="ECO:0007669"/>
    <property type="project" value="InterPro"/>
</dbReference>
<dbReference type="Pfam" id="PF13408">
    <property type="entry name" value="Zn_ribbon_recom"/>
    <property type="match status" value="1"/>
</dbReference>
<dbReference type="PROSITE" id="PS51737">
    <property type="entry name" value="RECOMBINASE_DNA_BIND"/>
    <property type="match status" value="1"/>
</dbReference>
<keyword evidence="4" id="KW-1185">Reference proteome</keyword>
<dbReference type="Gene3D" id="3.90.1750.20">
    <property type="entry name" value="Putative Large Serine Recombinase, Chain B, Domain 2"/>
    <property type="match status" value="1"/>
</dbReference>
<dbReference type="InterPro" id="IPR011109">
    <property type="entry name" value="DNA_bind_recombinase_dom"/>
</dbReference>
<dbReference type="KEGG" id="paun:MJA45_03070"/>
<dbReference type="AlphaFoldDB" id="A0AA96RG85"/>
<evidence type="ECO:0000313" key="3">
    <source>
        <dbReference type="EMBL" id="WNQ12058.1"/>
    </source>
</evidence>
<dbReference type="Proteomes" id="UP001305702">
    <property type="component" value="Chromosome"/>
</dbReference>
<reference evidence="3 4" key="1">
    <citation type="submission" date="2022-02" db="EMBL/GenBank/DDBJ databases">
        <title>Paenibacillus sp. MBLB1776 Whole Genome Shotgun Sequencing.</title>
        <authorList>
            <person name="Hwang C.Y."/>
            <person name="Cho E.-S."/>
            <person name="Seo M.-J."/>
        </authorList>
    </citation>
    <scope>NUCLEOTIDE SEQUENCE [LARGE SCALE GENOMIC DNA]</scope>
    <source>
        <strain evidence="3 4">MBLB1776</strain>
    </source>
</reference>
<dbReference type="Pfam" id="PF07508">
    <property type="entry name" value="Recombinase"/>
    <property type="match status" value="1"/>
</dbReference>
<proteinExistence type="predicted"/>
<organism evidence="3 4">
    <name type="scientific">Paenibacillus aurantius</name>
    <dbReference type="NCBI Taxonomy" id="2918900"/>
    <lineage>
        <taxon>Bacteria</taxon>
        <taxon>Bacillati</taxon>
        <taxon>Bacillota</taxon>
        <taxon>Bacilli</taxon>
        <taxon>Bacillales</taxon>
        <taxon>Paenibacillaceae</taxon>
        <taxon>Paenibacillus</taxon>
    </lineage>
</organism>
<dbReference type="InterPro" id="IPR025827">
    <property type="entry name" value="Zn_ribbon_recom_dom"/>
</dbReference>
<dbReference type="SMART" id="SM00857">
    <property type="entry name" value="Resolvase"/>
    <property type="match status" value="1"/>
</dbReference>
<dbReference type="InterPro" id="IPR050639">
    <property type="entry name" value="SSR_resolvase"/>
</dbReference>
<name>A0AA96RG85_9BACL</name>
<protein>
    <submittedName>
        <fullName evidence="3">Recombinase family protein</fullName>
    </submittedName>
</protein>
<dbReference type="PANTHER" id="PTHR30461:SF23">
    <property type="entry name" value="DNA RECOMBINASE-RELATED"/>
    <property type="match status" value="1"/>
</dbReference>